<dbReference type="CDD" id="cd00093">
    <property type="entry name" value="HTH_XRE"/>
    <property type="match status" value="1"/>
</dbReference>
<proteinExistence type="predicted"/>
<dbReference type="SUPFAM" id="SSF47413">
    <property type="entry name" value="lambda repressor-like DNA-binding domains"/>
    <property type="match status" value="1"/>
</dbReference>
<dbReference type="GO" id="GO:0003677">
    <property type="term" value="F:DNA binding"/>
    <property type="evidence" value="ECO:0007669"/>
    <property type="project" value="UniProtKB-KW"/>
</dbReference>
<dbReference type="PROSITE" id="PS50943">
    <property type="entry name" value="HTH_CROC1"/>
    <property type="match status" value="1"/>
</dbReference>
<gene>
    <name evidence="3" type="primary">xre</name>
    <name evidence="3" type="ORF">D8792_04720</name>
</gene>
<dbReference type="PANTHER" id="PTHR46558:SF11">
    <property type="entry name" value="HTH-TYPE TRANSCRIPTIONAL REGULATOR XRE"/>
    <property type="match status" value="1"/>
</dbReference>
<accession>A0A428H3Y9</accession>
<dbReference type="Gene3D" id="1.10.260.40">
    <property type="entry name" value="lambda repressor-like DNA-binding domains"/>
    <property type="match status" value="1"/>
</dbReference>
<dbReference type="RefSeq" id="WP_057489846.1">
    <property type="nucleotide sequence ID" value="NZ_RJPS01000004.1"/>
</dbReference>
<dbReference type="Pfam" id="PF01381">
    <property type="entry name" value="HTH_3"/>
    <property type="match status" value="1"/>
</dbReference>
<organism evidence="3 4">
    <name type="scientific">Streptococcus cristatus</name>
    <dbReference type="NCBI Taxonomy" id="45634"/>
    <lineage>
        <taxon>Bacteria</taxon>
        <taxon>Bacillati</taxon>
        <taxon>Bacillota</taxon>
        <taxon>Bacilli</taxon>
        <taxon>Lactobacillales</taxon>
        <taxon>Streptococcaceae</taxon>
        <taxon>Streptococcus</taxon>
    </lineage>
</organism>
<evidence type="ECO:0000313" key="4">
    <source>
        <dbReference type="Proteomes" id="UP000270868"/>
    </source>
</evidence>
<evidence type="ECO:0000259" key="2">
    <source>
        <dbReference type="PROSITE" id="PS50943"/>
    </source>
</evidence>
<dbReference type="SMART" id="SM00530">
    <property type="entry name" value="HTH_XRE"/>
    <property type="match status" value="1"/>
</dbReference>
<evidence type="ECO:0000313" key="3">
    <source>
        <dbReference type="EMBL" id="RSJ90519.1"/>
    </source>
</evidence>
<keyword evidence="1" id="KW-0238">DNA-binding</keyword>
<sequence>MSIFSDRLAELRKKRGLTQQQIADELNVNRVTYTNWEKGNREPSFEKLLLLAKYLETTTDDLLGRSVLSIDTVPLPITSFDFSQIENIPLEQYPNLKQAIVLEYMRHGTRSTQLLQEITKKYHLNKQQIKLLKEIIEDTKSAFVNEF</sequence>
<reference evidence="3 4" key="1">
    <citation type="submission" date="2018-11" db="EMBL/GenBank/DDBJ databases">
        <title>Species Designations Belie Phenotypic and Genotypic Heterogeneity in Oral Streptococci.</title>
        <authorList>
            <person name="Velsko I."/>
        </authorList>
    </citation>
    <scope>NUCLEOTIDE SEQUENCE [LARGE SCALE GENOMIC DNA]</scope>
    <source>
        <strain evidence="3 4">A52</strain>
    </source>
</reference>
<dbReference type="Proteomes" id="UP000270868">
    <property type="component" value="Unassembled WGS sequence"/>
</dbReference>
<dbReference type="PANTHER" id="PTHR46558">
    <property type="entry name" value="TRACRIPTIONAL REGULATORY PROTEIN-RELATED-RELATED"/>
    <property type="match status" value="1"/>
</dbReference>
<dbReference type="EMBL" id="RJPS01000004">
    <property type="protein sequence ID" value="RSJ90519.1"/>
    <property type="molecule type" value="Genomic_DNA"/>
</dbReference>
<dbReference type="AlphaFoldDB" id="A0A428H3Y9"/>
<evidence type="ECO:0000256" key="1">
    <source>
        <dbReference type="ARBA" id="ARBA00023125"/>
    </source>
</evidence>
<name>A0A428H3Y9_STRCR</name>
<dbReference type="InterPro" id="IPR010982">
    <property type="entry name" value="Lambda_DNA-bd_dom_sf"/>
</dbReference>
<dbReference type="InterPro" id="IPR001387">
    <property type="entry name" value="Cro/C1-type_HTH"/>
</dbReference>
<protein>
    <submittedName>
        <fullName evidence="3">HTH-type transcriptional regulator Xre</fullName>
    </submittedName>
</protein>
<comment type="caution">
    <text evidence="3">The sequence shown here is derived from an EMBL/GenBank/DDBJ whole genome shotgun (WGS) entry which is preliminary data.</text>
</comment>
<feature type="domain" description="HTH cro/C1-type" evidence="2">
    <location>
        <begin position="8"/>
        <end position="62"/>
    </location>
</feature>